<dbReference type="AlphaFoldDB" id="A0A9E2KC58"/>
<evidence type="ECO:0000256" key="2">
    <source>
        <dbReference type="PROSITE-ProRule" id="PRU00335"/>
    </source>
</evidence>
<dbReference type="Gene3D" id="1.10.357.10">
    <property type="entry name" value="Tetracycline Repressor, domain 2"/>
    <property type="match status" value="1"/>
</dbReference>
<dbReference type="InterPro" id="IPR039532">
    <property type="entry name" value="TetR_C_Firmicutes"/>
</dbReference>
<evidence type="ECO:0000313" key="4">
    <source>
        <dbReference type="EMBL" id="MBU3804383.1"/>
    </source>
</evidence>
<dbReference type="PANTHER" id="PTHR43479">
    <property type="entry name" value="ACREF/ENVCD OPERON REPRESSOR-RELATED"/>
    <property type="match status" value="1"/>
</dbReference>
<dbReference type="Pfam" id="PF00440">
    <property type="entry name" value="TetR_N"/>
    <property type="match status" value="1"/>
</dbReference>
<reference evidence="4" key="2">
    <citation type="submission" date="2021-04" db="EMBL/GenBank/DDBJ databases">
        <authorList>
            <person name="Gilroy R."/>
        </authorList>
    </citation>
    <scope>NUCLEOTIDE SEQUENCE</scope>
    <source>
        <strain evidence="4">B5-657</strain>
    </source>
</reference>
<evidence type="ECO:0000313" key="5">
    <source>
        <dbReference type="Proteomes" id="UP000824229"/>
    </source>
</evidence>
<accession>A0A9E2KC58</accession>
<gene>
    <name evidence="4" type="ORF">H9872_06475</name>
</gene>
<evidence type="ECO:0000259" key="3">
    <source>
        <dbReference type="PROSITE" id="PS50977"/>
    </source>
</evidence>
<dbReference type="InterPro" id="IPR050624">
    <property type="entry name" value="HTH-type_Tx_Regulator"/>
</dbReference>
<name>A0A9E2KC58_9FIRM</name>
<organism evidence="4 5">
    <name type="scientific">Candidatus Cellulosilyticum pullistercoris</name>
    <dbReference type="NCBI Taxonomy" id="2838521"/>
    <lineage>
        <taxon>Bacteria</taxon>
        <taxon>Bacillati</taxon>
        <taxon>Bacillota</taxon>
        <taxon>Clostridia</taxon>
        <taxon>Lachnospirales</taxon>
        <taxon>Cellulosilyticaceae</taxon>
        <taxon>Cellulosilyticum</taxon>
    </lineage>
</organism>
<dbReference type="Proteomes" id="UP000824229">
    <property type="component" value="Unassembled WGS sequence"/>
</dbReference>
<dbReference type="SUPFAM" id="SSF46689">
    <property type="entry name" value="Homeodomain-like"/>
    <property type="match status" value="1"/>
</dbReference>
<keyword evidence="1 2" id="KW-0238">DNA-binding</keyword>
<evidence type="ECO:0000256" key="1">
    <source>
        <dbReference type="ARBA" id="ARBA00023125"/>
    </source>
</evidence>
<dbReference type="EMBL" id="JAHLFQ010000143">
    <property type="protein sequence ID" value="MBU3804383.1"/>
    <property type="molecule type" value="Genomic_DNA"/>
</dbReference>
<sequence length="181" mass="21747">MRISEDGTNFTARNQYSRMCIAKTLIQLMKSKELDDITITELVKKANVSRMTFYKYYKSKKEVLSDYMYEIVNEYIKETREREDIGSFPEFKRICHCFEFFKQYSPFMIILINSNMYSVIINAVNDYMDTYVLPTSRYSRYELYYYAGALCNIYIKWLESGMQEAPEEIAKMVYKKSPYYI</sequence>
<dbReference type="Pfam" id="PF14278">
    <property type="entry name" value="TetR_C_8"/>
    <property type="match status" value="1"/>
</dbReference>
<comment type="caution">
    <text evidence="4">The sequence shown here is derived from an EMBL/GenBank/DDBJ whole genome shotgun (WGS) entry which is preliminary data.</text>
</comment>
<dbReference type="GO" id="GO:0003677">
    <property type="term" value="F:DNA binding"/>
    <property type="evidence" value="ECO:0007669"/>
    <property type="project" value="UniProtKB-UniRule"/>
</dbReference>
<dbReference type="PANTHER" id="PTHR43479:SF11">
    <property type="entry name" value="ACREF_ENVCD OPERON REPRESSOR-RELATED"/>
    <property type="match status" value="1"/>
</dbReference>
<reference evidence="4" key="1">
    <citation type="journal article" date="2021" name="PeerJ">
        <title>Extensive microbial diversity within the chicken gut microbiome revealed by metagenomics and culture.</title>
        <authorList>
            <person name="Gilroy R."/>
            <person name="Ravi A."/>
            <person name="Getino M."/>
            <person name="Pursley I."/>
            <person name="Horton D.L."/>
            <person name="Alikhan N.F."/>
            <person name="Baker D."/>
            <person name="Gharbi K."/>
            <person name="Hall N."/>
            <person name="Watson M."/>
            <person name="Adriaenssens E.M."/>
            <person name="Foster-Nyarko E."/>
            <person name="Jarju S."/>
            <person name="Secka A."/>
            <person name="Antonio M."/>
            <person name="Oren A."/>
            <person name="Chaudhuri R.R."/>
            <person name="La Ragione R."/>
            <person name="Hildebrand F."/>
            <person name="Pallen M.J."/>
        </authorList>
    </citation>
    <scope>NUCLEOTIDE SEQUENCE</scope>
    <source>
        <strain evidence="4">B5-657</strain>
    </source>
</reference>
<protein>
    <submittedName>
        <fullName evidence="4">TetR/AcrR family transcriptional regulator</fullName>
    </submittedName>
</protein>
<proteinExistence type="predicted"/>
<feature type="DNA-binding region" description="H-T-H motif" evidence="2">
    <location>
        <begin position="38"/>
        <end position="57"/>
    </location>
</feature>
<feature type="domain" description="HTH tetR-type" evidence="3">
    <location>
        <begin position="15"/>
        <end position="75"/>
    </location>
</feature>
<dbReference type="InterPro" id="IPR009057">
    <property type="entry name" value="Homeodomain-like_sf"/>
</dbReference>
<dbReference type="PROSITE" id="PS50977">
    <property type="entry name" value="HTH_TETR_2"/>
    <property type="match status" value="1"/>
</dbReference>
<dbReference type="InterPro" id="IPR001647">
    <property type="entry name" value="HTH_TetR"/>
</dbReference>